<keyword evidence="2" id="KW-1185">Reference proteome</keyword>
<accession>A0A6P2DM06</accession>
<organism evidence="1 2">
    <name type="scientific">Gemmata massiliana</name>
    <dbReference type="NCBI Taxonomy" id="1210884"/>
    <lineage>
        <taxon>Bacteria</taxon>
        <taxon>Pseudomonadati</taxon>
        <taxon>Planctomycetota</taxon>
        <taxon>Planctomycetia</taxon>
        <taxon>Gemmatales</taxon>
        <taxon>Gemmataceae</taxon>
        <taxon>Gemmata</taxon>
    </lineage>
</organism>
<protein>
    <submittedName>
        <fullName evidence="1">Uncharacterized protein</fullName>
    </submittedName>
</protein>
<dbReference type="RefSeq" id="WP_162672856.1">
    <property type="nucleotide sequence ID" value="NZ_LR593886.1"/>
</dbReference>
<evidence type="ECO:0000313" key="1">
    <source>
        <dbReference type="EMBL" id="VTS02846.1"/>
    </source>
</evidence>
<dbReference type="Proteomes" id="UP000464178">
    <property type="component" value="Chromosome"/>
</dbReference>
<evidence type="ECO:0000313" key="2">
    <source>
        <dbReference type="Proteomes" id="UP000464178"/>
    </source>
</evidence>
<reference evidence="1 2" key="1">
    <citation type="submission" date="2019-05" db="EMBL/GenBank/DDBJ databases">
        <authorList>
            <consortium name="Science for Life Laboratories"/>
        </authorList>
    </citation>
    <scope>NUCLEOTIDE SEQUENCE [LARGE SCALE GENOMIC DNA]</scope>
    <source>
        <strain evidence="1">Soil9</strain>
    </source>
</reference>
<gene>
    <name evidence="1" type="ORF">SOIL9_73800</name>
</gene>
<dbReference type="KEGG" id="gms:SOIL9_73800"/>
<dbReference type="EMBL" id="LR593886">
    <property type="protein sequence ID" value="VTS02846.1"/>
    <property type="molecule type" value="Genomic_DNA"/>
</dbReference>
<name>A0A6P2DM06_9BACT</name>
<sequence>MKKTLTVGATYRPNRRAWLWIGSAAFGLTVSAALLAAAGSAPDVFPLTTPHPVQPVSGRVLCGGQPAHGATVYLYPLDDRRAERWPNGYPRARVGPDGTFAIATDRPGDGAPVGRYAVLVRWPRGPALATNDEDRRADRFNGRFLDPSRPVRAIDIGPNGHADVRVDVPG</sequence>
<proteinExistence type="predicted"/>
<dbReference type="AlphaFoldDB" id="A0A6P2DM06"/>